<accession>A0A0R3TGF4</accession>
<organism evidence="3">
    <name type="scientific">Rodentolepis nana</name>
    <name type="common">Dwarf tapeworm</name>
    <name type="synonym">Hymenolepis nana</name>
    <dbReference type="NCBI Taxonomy" id="102285"/>
    <lineage>
        <taxon>Eukaryota</taxon>
        <taxon>Metazoa</taxon>
        <taxon>Spiralia</taxon>
        <taxon>Lophotrochozoa</taxon>
        <taxon>Platyhelminthes</taxon>
        <taxon>Cestoda</taxon>
        <taxon>Eucestoda</taxon>
        <taxon>Cyclophyllidea</taxon>
        <taxon>Hymenolepididae</taxon>
        <taxon>Rodentolepis</taxon>
    </lineage>
</organism>
<evidence type="ECO:0000313" key="1">
    <source>
        <dbReference type="EMBL" id="VDO02000.1"/>
    </source>
</evidence>
<evidence type="ECO:0000313" key="3">
    <source>
        <dbReference type="WBParaSite" id="HNAJ_0000614501-mRNA-1"/>
    </source>
</evidence>
<gene>
    <name evidence="1" type="ORF">HNAJ_LOCUS6140</name>
</gene>
<protein>
    <submittedName>
        <fullName evidence="1 3">Uncharacterized protein</fullName>
    </submittedName>
</protein>
<dbReference type="Proteomes" id="UP000278807">
    <property type="component" value="Unassembled WGS sequence"/>
</dbReference>
<dbReference type="EMBL" id="UZAE01006137">
    <property type="protein sequence ID" value="VDO02000.1"/>
    <property type="molecule type" value="Genomic_DNA"/>
</dbReference>
<evidence type="ECO:0000313" key="2">
    <source>
        <dbReference type="Proteomes" id="UP000278807"/>
    </source>
</evidence>
<dbReference type="AlphaFoldDB" id="A0A0R3TGF4"/>
<sequence>MLPLTGIHCIAVSSELGERRNKVPLMHSLSGVKETSFHFSHVPSEKLIAI</sequence>
<name>A0A0R3TGF4_RODNA</name>
<keyword evidence="2" id="KW-1185">Reference proteome</keyword>
<reference evidence="1 2" key="2">
    <citation type="submission" date="2018-11" db="EMBL/GenBank/DDBJ databases">
        <authorList>
            <consortium name="Pathogen Informatics"/>
        </authorList>
    </citation>
    <scope>NUCLEOTIDE SEQUENCE [LARGE SCALE GENOMIC DNA]</scope>
</reference>
<dbReference type="WBParaSite" id="HNAJ_0000614501-mRNA-1">
    <property type="protein sequence ID" value="HNAJ_0000614501-mRNA-1"/>
    <property type="gene ID" value="HNAJ_0000614501"/>
</dbReference>
<reference evidence="3" key="1">
    <citation type="submission" date="2017-02" db="UniProtKB">
        <authorList>
            <consortium name="WormBaseParasite"/>
        </authorList>
    </citation>
    <scope>IDENTIFICATION</scope>
</reference>
<proteinExistence type="predicted"/>